<organism evidence="2 3">
    <name type="scientific">Nocardioides aquiterrae</name>
    <dbReference type="NCBI Taxonomy" id="203799"/>
    <lineage>
        <taxon>Bacteria</taxon>
        <taxon>Bacillati</taxon>
        <taxon>Actinomycetota</taxon>
        <taxon>Actinomycetes</taxon>
        <taxon>Propionibacteriales</taxon>
        <taxon>Nocardioidaceae</taxon>
        <taxon>Nocardioides</taxon>
    </lineage>
</organism>
<dbReference type="RefSeq" id="WP_343905764.1">
    <property type="nucleotide sequence ID" value="NZ_BAAAJE010000002.1"/>
</dbReference>
<gene>
    <name evidence="2" type="ORF">GCM10009606_07450</name>
</gene>
<comment type="caution">
    <text evidence="2">The sequence shown here is derived from an EMBL/GenBank/DDBJ whole genome shotgun (WGS) entry which is preliminary data.</text>
</comment>
<keyword evidence="3" id="KW-1185">Reference proteome</keyword>
<name>A0ABN1U974_9ACTN</name>
<proteinExistence type="predicted"/>
<accession>A0ABN1U974</accession>
<protein>
    <submittedName>
        <fullName evidence="2">Uncharacterized protein</fullName>
    </submittedName>
</protein>
<feature type="region of interest" description="Disordered" evidence="1">
    <location>
        <begin position="39"/>
        <end position="67"/>
    </location>
</feature>
<reference evidence="2 3" key="1">
    <citation type="journal article" date="2019" name="Int. J. Syst. Evol. Microbiol.">
        <title>The Global Catalogue of Microorganisms (GCM) 10K type strain sequencing project: providing services to taxonomists for standard genome sequencing and annotation.</title>
        <authorList>
            <consortium name="The Broad Institute Genomics Platform"/>
            <consortium name="The Broad Institute Genome Sequencing Center for Infectious Disease"/>
            <person name="Wu L."/>
            <person name="Ma J."/>
        </authorList>
    </citation>
    <scope>NUCLEOTIDE SEQUENCE [LARGE SCALE GENOMIC DNA]</scope>
    <source>
        <strain evidence="2 3">JCM 11813</strain>
    </source>
</reference>
<dbReference type="Proteomes" id="UP001499979">
    <property type="component" value="Unassembled WGS sequence"/>
</dbReference>
<evidence type="ECO:0000256" key="1">
    <source>
        <dbReference type="SAM" id="MobiDB-lite"/>
    </source>
</evidence>
<evidence type="ECO:0000313" key="3">
    <source>
        <dbReference type="Proteomes" id="UP001499979"/>
    </source>
</evidence>
<dbReference type="EMBL" id="BAAAJE010000002">
    <property type="protein sequence ID" value="GAA1130066.1"/>
    <property type="molecule type" value="Genomic_DNA"/>
</dbReference>
<sequence>MRARAALFLLRHPMVAVTVVLALFAAAAFGASMAFSRNSPPAAPPPGGSDALVAPYTLPPPTESLSSTEVEPAHRALHALGRACKRTPARRDRGRVLQPLRVIENFASKHPHAGFTIDDESGTTLALLIVVRSELEACDPALLPRIDALIPSKYRS</sequence>
<evidence type="ECO:0000313" key="2">
    <source>
        <dbReference type="EMBL" id="GAA1130066.1"/>
    </source>
</evidence>